<dbReference type="GO" id="GO:1903599">
    <property type="term" value="P:positive regulation of autophagy of mitochondrion"/>
    <property type="evidence" value="ECO:0007669"/>
    <property type="project" value="TreeGrafter"/>
</dbReference>
<protein>
    <submittedName>
        <fullName evidence="2">F-box only protein 7</fullName>
    </submittedName>
</protein>
<evidence type="ECO:0000313" key="2">
    <source>
        <dbReference type="EMBL" id="GFU29609.1"/>
    </source>
</evidence>
<dbReference type="EMBL" id="BMAW01129247">
    <property type="protein sequence ID" value="GFU29609.1"/>
    <property type="molecule type" value="Genomic_DNA"/>
</dbReference>
<gene>
    <name evidence="2" type="primary">FBXO7</name>
    <name evidence="2" type="ORF">NPIL_592681</name>
</gene>
<dbReference type="OrthoDB" id="6412117at2759"/>
<dbReference type="GO" id="GO:0019901">
    <property type="term" value="F:protein kinase binding"/>
    <property type="evidence" value="ECO:0007669"/>
    <property type="project" value="InterPro"/>
</dbReference>
<dbReference type="PANTHER" id="PTHR15537">
    <property type="entry name" value="F-BOX ONLY PROTEIN 7"/>
    <property type="match status" value="1"/>
</dbReference>
<dbReference type="Proteomes" id="UP000887013">
    <property type="component" value="Unassembled WGS sequence"/>
</dbReference>
<dbReference type="InterPro" id="IPR036047">
    <property type="entry name" value="F-box-like_dom_sf"/>
</dbReference>
<dbReference type="PANTHER" id="PTHR15537:SF2">
    <property type="entry name" value="F-BOX ONLY PROTEIN 7"/>
    <property type="match status" value="1"/>
</dbReference>
<dbReference type="InterPro" id="IPR001810">
    <property type="entry name" value="F-box_dom"/>
</dbReference>
<dbReference type="PROSITE" id="PS50181">
    <property type="entry name" value="FBOX"/>
    <property type="match status" value="1"/>
</dbReference>
<accession>A0A8X6QPA7</accession>
<feature type="domain" description="F-box" evidence="1">
    <location>
        <begin position="163"/>
        <end position="209"/>
    </location>
</feature>
<keyword evidence="3" id="KW-1185">Reference proteome</keyword>
<evidence type="ECO:0000259" key="1">
    <source>
        <dbReference type="PROSITE" id="PS50181"/>
    </source>
</evidence>
<proteinExistence type="predicted"/>
<dbReference type="SUPFAM" id="SSF81383">
    <property type="entry name" value="F-box domain"/>
    <property type="match status" value="1"/>
</dbReference>
<dbReference type="InterPro" id="IPR047118">
    <property type="entry name" value="Fbxo7"/>
</dbReference>
<comment type="caution">
    <text evidence="2">The sequence shown here is derived from an EMBL/GenBank/DDBJ whole genome shotgun (WGS) entry which is preliminary data.</text>
</comment>
<evidence type="ECO:0000313" key="3">
    <source>
        <dbReference type="Proteomes" id="UP000887013"/>
    </source>
</evidence>
<sequence>MTKNELGCLEDVFPKGFLQLFSSANIENSTDGLIILLHSYLLGIGFIPNDVQSDIYKCMPENWKSNGIFKIQYFHLNLPDIYCWVTWIPLYDKLAVHGTFENQELEDNVYIKLQTNLYVNAKANLADPHDIFCKTKELSKVFKDGFCYTLLALLEGSVDNKPSFGFSGLIDELKLLILKLLPVESVVSLSRVNKDFYNQTKNSYLWKFMYLRDYGQGVLDSVSDEDWKEMYKIEYLKRKNRQSFRPLPMYNPCHFPHVYPVGPNVDVDFRLDMDPALQQAFPLMRSRFRPNNLFPGGYEFFRRFW</sequence>
<reference evidence="2" key="1">
    <citation type="submission" date="2020-08" db="EMBL/GenBank/DDBJ databases">
        <title>Multicomponent nature underlies the extraordinary mechanical properties of spider dragline silk.</title>
        <authorList>
            <person name="Kono N."/>
            <person name="Nakamura H."/>
            <person name="Mori M."/>
            <person name="Yoshida Y."/>
            <person name="Ohtoshi R."/>
            <person name="Malay A.D."/>
            <person name="Moran D.A.P."/>
            <person name="Tomita M."/>
            <person name="Numata K."/>
            <person name="Arakawa K."/>
        </authorList>
    </citation>
    <scope>NUCLEOTIDE SEQUENCE</scope>
</reference>
<organism evidence="2 3">
    <name type="scientific">Nephila pilipes</name>
    <name type="common">Giant wood spider</name>
    <name type="synonym">Nephila maculata</name>
    <dbReference type="NCBI Taxonomy" id="299642"/>
    <lineage>
        <taxon>Eukaryota</taxon>
        <taxon>Metazoa</taxon>
        <taxon>Ecdysozoa</taxon>
        <taxon>Arthropoda</taxon>
        <taxon>Chelicerata</taxon>
        <taxon>Arachnida</taxon>
        <taxon>Araneae</taxon>
        <taxon>Araneomorphae</taxon>
        <taxon>Entelegynae</taxon>
        <taxon>Araneoidea</taxon>
        <taxon>Nephilidae</taxon>
        <taxon>Nephila</taxon>
    </lineage>
</organism>
<dbReference type="Gene3D" id="3.40.1000.30">
    <property type="match status" value="1"/>
</dbReference>
<dbReference type="AlphaFoldDB" id="A0A8X6QPA7"/>
<dbReference type="Pfam" id="PF12937">
    <property type="entry name" value="F-box-like"/>
    <property type="match status" value="1"/>
</dbReference>
<name>A0A8X6QPA7_NEPPI</name>